<dbReference type="AlphaFoldDB" id="A0A0P7YZS9"/>
<dbReference type="SUPFAM" id="SSF55166">
    <property type="entry name" value="Hedgehog/DD-peptidase"/>
    <property type="match status" value="1"/>
</dbReference>
<sequence length="238" mass="26209">MIVKPYQQVPIQDCGEAVVPIPLEQFAVVTPHPYVALGAPYGKLSPYFLRQSVVAKLIQAQASLQTDRPGWRLKIFDAYRPIAVQQFMVDYTFESLVREQGLDIASLSDQARSHFQAKVTEFWAVPSPNPATPPPHSTGAAVDLTLVNAAGQTVDMGSAIDEISPRSYPNHFASSDHPQAAKFQAHRRLLANAMSAAGFRQHPNEWWHFSAGDQLWAWQVGNGAIAQYGNAQMMATPK</sequence>
<comment type="similarity">
    <text evidence="9 10">Belongs to the peptidase M15D family.</text>
</comment>
<dbReference type="Proteomes" id="UP000050465">
    <property type="component" value="Unassembled WGS sequence"/>
</dbReference>
<protein>
    <recommendedName>
        <fullName evidence="9 10">D-alanyl-D-alanine dipeptidase</fullName>
        <shortName evidence="9 10">D-Ala-D-Ala dipeptidase</shortName>
        <ecNumber evidence="9 10">3.4.13.22</ecNumber>
    </recommendedName>
</protein>
<keyword evidence="2 9" id="KW-0645">Protease</keyword>
<dbReference type="GO" id="GO:0071555">
    <property type="term" value="P:cell wall organization"/>
    <property type="evidence" value="ECO:0007669"/>
    <property type="project" value="UniProtKB-KW"/>
</dbReference>
<reference evidence="11 12" key="1">
    <citation type="submission" date="2015-09" db="EMBL/GenBank/DDBJ databases">
        <title>Identification and resolution of microdiversity through metagenomic sequencing of parallel consortia.</title>
        <authorList>
            <person name="Nelson W.C."/>
            <person name="Romine M.F."/>
            <person name="Lindemann S.R."/>
        </authorList>
    </citation>
    <scope>NUCLEOTIDE SEQUENCE [LARGE SCALE GENOMIC DNA]</scope>
    <source>
        <strain evidence="11">Ana</strain>
    </source>
</reference>
<evidence type="ECO:0000256" key="5">
    <source>
        <dbReference type="ARBA" id="ARBA00022833"/>
    </source>
</evidence>
<dbReference type="EMBL" id="LJZR01000008">
    <property type="protein sequence ID" value="KPQ36102.1"/>
    <property type="molecule type" value="Genomic_DNA"/>
</dbReference>
<dbReference type="PIRSF" id="PIRSF026671">
    <property type="entry name" value="AA_dipeptidase"/>
    <property type="match status" value="1"/>
</dbReference>
<feature type="binding site" evidence="9">
    <location>
        <position position="208"/>
    </location>
    <ligand>
        <name>Zn(2+)</name>
        <dbReference type="ChEBI" id="CHEBI:29105"/>
        <note>catalytic</note>
    </ligand>
</feature>
<comment type="cofactor">
    <cofactor evidence="9">
        <name>Zn(2+)</name>
        <dbReference type="ChEBI" id="CHEBI:29105"/>
    </cofactor>
    <text evidence="9">Binds 1 zinc ion per subunit.</text>
</comment>
<accession>A0A0P7YZS9</accession>
<evidence type="ECO:0000256" key="2">
    <source>
        <dbReference type="ARBA" id="ARBA00022670"/>
    </source>
</evidence>
<dbReference type="InterPro" id="IPR009045">
    <property type="entry name" value="Zn_M74/Hedgehog-like"/>
</dbReference>
<evidence type="ECO:0000256" key="10">
    <source>
        <dbReference type="PIRNR" id="PIRNR026671"/>
    </source>
</evidence>
<dbReference type="PANTHER" id="PTHR43126:SF2">
    <property type="entry name" value="D-ALANYL-D-ALANINE DIPEPTIDASE"/>
    <property type="match status" value="1"/>
</dbReference>
<comment type="catalytic activity">
    <reaction evidence="1 9 10">
        <text>D-alanyl-D-alanine + H2O = 2 D-alanine</text>
        <dbReference type="Rhea" id="RHEA:20661"/>
        <dbReference type="ChEBI" id="CHEBI:15377"/>
        <dbReference type="ChEBI" id="CHEBI:57416"/>
        <dbReference type="ChEBI" id="CHEBI:57822"/>
        <dbReference type="EC" id="3.4.13.22"/>
    </reaction>
</comment>
<feature type="binding site" evidence="9">
    <location>
        <position position="136"/>
    </location>
    <ligand>
        <name>Zn(2+)</name>
        <dbReference type="ChEBI" id="CHEBI:29105"/>
        <note>catalytic</note>
    </ligand>
</feature>
<dbReference type="PANTHER" id="PTHR43126">
    <property type="entry name" value="D-ALANYL-D-ALANINE DIPEPTIDASE"/>
    <property type="match status" value="1"/>
</dbReference>
<keyword evidence="8 10" id="KW-0961">Cell wall biogenesis/degradation</keyword>
<keyword evidence="7 9" id="KW-0482">Metalloprotease</keyword>
<feature type="site" description="Transition state stabilizer" evidence="9">
    <location>
        <position position="80"/>
    </location>
</feature>
<evidence type="ECO:0000256" key="3">
    <source>
        <dbReference type="ARBA" id="ARBA00022723"/>
    </source>
</evidence>
<evidence type="ECO:0000256" key="1">
    <source>
        <dbReference type="ARBA" id="ARBA00001362"/>
    </source>
</evidence>
<evidence type="ECO:0000256" key="6">
    <source>
        <dbReference type="ARBA" id="ARBA00022997"/>
    </source>
</evidence>
<dbReference type="GO" id="GO:0008237">
    <property type="term" value="F:metallopeptidase activity"/>
    <property type="evidence" value="ECO:0007669"/>
    <property type="project" value="UniProtKB-KW"/>
</dbReference>
<dbReference type="GO" id="GO:0006508">
    <property type="term" value="P:proteolysis"/>
    <property type="evidence" value="ECO:0007669"/>
    <property type="project" value="UniProtKB-KW"/>
</dbReference>
<dbReference type="Pfam" id="PF01427">
    <property type="entry name" value="Peptidase_M15"/>
    <property type="match status" value="1"/>
</dbReference>
<feature type="binding site" evidence="9">
    <location>
        <position position="143"/>
    </location>
    <ligand>
        <name>Zn(2+)</name>
        <dbReference type="ChEBI" id="CHEBI:29105"/>
        <note>catalytic</note>
    </ligand>
</feature>
<dbReference type="PATRIC" id="fig|1666911.3.peg.3866"/>
<evidence type="ECO:0000256" key="8">
    <source>
        <dbReference type="ARBA" id="ARBA00023316"/>
    </source>
</evidence>
<keyword evidence="3 9" id="KW-0479">Metal-binding</keyword>
<keyword evidence="4 9" id="KW-0378">Hydrolase</keyword>
<dbReference type="HAMAP" id="MF_01924">
    <property type="entry name" value="A_A_dipeptidase"/>
    <property type="match status" value="1"/>
</dbReference>
<evidence type="ECO:0000256" key="7">
    <source>
        <dbReference type="ARBA" id="ARBA00023049"/>
    </source>
</evidence>
<dbReference type="GO" id="GO:0008270">
    <property type="term" value="F:zinc ion binding"/>
    <property type="evidence" value="ECO:0007669"/>
    <property type="project" value="UniProtKB-UniRule"/>
</dbReference>
<comment type="function">
    <text evidence="9 10">Catalyzes hydrolysis of the D-alanyl-D-alanine dipeptide.</text>
</comment>
<proteinExistence type="inferred from homology"/>
<evidence type="ECO:0000256" key="9">
    <source>
        <dbReference type="HAMAP-Rule" id="MF_01924"/>
    </source>
</evidence>
<name>A0A0P7YZS9_9CYAN</name>
<feature type="active site" description="Proton donor/acceptor" evidence="9">
    <location>
        <position position="205"/>
    </location>
</feature>
<dbReference type="GO" id="GO:0160237">
    <property type="term" value="F:D-Ala-D-Ala dipeptidase activity"/>
    <property type="evidence" value="ECO:0007669"/>
    <property type="project" value="UniProtKB-EC"/>
</dbReference>
<dbReference type="Gene3D" id="3.30.1380.10">
    <property type="match status" value="1"/>
</dbReference>
<organism evidence="11 12">
    <name type="scientific">Phormidesmis priestleyi Ana</name>
    <dbReference type="NCBI Taxonomy" id="1666911"/>
    <lineage>
        <taxon>Bacteria</taxon>
        <taxon>Bacillati</taxon>
        <taxon>Cyanobacteriota</taxon>
        <taxon>Cyanophyceae</taxon>
        <taxon>Leptolyngbyales</taxon>
        <taxon>Leptolyngbyaceae</taxon>
        <taxon>Phormidesmis</taxon>
    </lineage>
</organism>
<comment type="caution">
    <text evidence="11">The sequence shown here is derived from an EMBL/GenBank/DDBJ whole genome shotgun (WGS) entry which is preliminary data.</text>
</comment>
<dbReference type="EC" id="3.4.13.22" evidence="9 10"/>
<evidence type="ECO:0000313" key="12">
    <source>
        <dbReference type="Proteomes" id="UP000050465"/>
    </source>
</evidence>
<dbReference type="STRING" id="1666911.HLUCCA11_07775"/>
<evidence type="ECO:0000313" key="11">
    <source>
        <dbReference type="EMBL" id="KPQ36102.1"/>
    </source>
</evidence>
<keyword evidence="6 9" id="KW-0224">Dipeptidase</keyword>
<gene>
    <name evidence="11" type="primary">vanX</name>
    <name evidence="11" type="ORF">HLUCCA11_07775</name>
</gene>
<evidence type="ECO:0000256" key="4">
    <source>
        <dbReference type="ARBA" id="ARBA00022801"/>
    </source>
</evidence>
<keyword evidence="5 9" id="KW-0862">Zinc</keyword>
<dbReference type="InterPro" id="IPR000755">
    <property type="entry name" value="A_A_dipeptidase"/>
</dbReference>